<reference evidence="2" key="1">
    <citation type="submission" date="2023-04" db="EMBL/GenBank/DDBJ databases">
        <title>Candida boidinii NBRC 10035.</title>
        <authorList>
            <person name="Ichikawa N."/>
            <person name="Sato H."/>
            <person name="Tonouchi N."/>
        </authorList>
    </citation>
    <scope>NUCLEOTIDE SEQUENCE</scope>
    <source>
        <strain evidence="2">NBRC 10035</strain>
    </source>
</reference>
<feature type="region of interest" description="Disordered" evidence="1">
    <location>
        <begin position="433"/>
        <end position="470"/>
    </location>
</feature>
<sequence length="547" mass="60245">MGLLDKLNKNNSSKKNTSSSKQLQQEKEQYQQNNAPIAVQTTSTFSSTRSFNISLGNTSAVSETTSSTRHSIRSGAVNGTNGFRKSNSHQHGYHSHNNGNKSESPNPLNNASREDGVNNGRSSVSPTSPPLDDITITTSRMSLDSPLITSGSTMVTHSSIPQSSPSVSSLPTTYVGVIDNVNPRMSQVEQSAYIKNTLKNQNFWKYHLMKVSKNEFYLTTNPDERHKFIRHAPSYRITLLLPSSNGPGSRTSSKASGGFRLVFERINILSVLNDTLSSGDPKKGFTIEKKPLDAGGGLLFNGWFTEYLDRGNFNLLKQGNESSQRLDRLEALYFGENVKNSRGGYAMTSDLAMNAGYSYQGSSMGDCRIGMLYETTGGIFSKVHKSRVDGIKLGKEGAVYFCNKTSGLRQWHEQVLAMFRPCERGLVNKISKQISSSSRGSQSYQNSLNRTSMSPGDRFDVSSSSPGSESEGKFYYAAKDGLFERHPKDDSPNNFKLGWITIFDKPDSDIFLLDKKTGDVKGIWETILGLTLGASFEDIIDKILSDE</sequence>
<dbReference type="Proteomes" id="UP001165120">
    <property type="component" value="Unassembled WGS sequence"/>
</dbReference>
<accession>A0A9W6T459</accession>
<evidence type="ECO:0000313" key="3">
    <source>
        <dbReference type="Proteomes" id="UP001165120"/>
    </source>
</evidence>
<feature type="region of interest" description="Disordered" evidence="1">
    <location>
        <begin position="1"/>
        <end position="45"/>
    </location>
</feature>
<evidence type="ECO:0000256" key="1">
    <source>
        <dbReference type="SAM" id="MobiDB-lite"/>
    </source>
</evidence>
<dbReference type="AlphaFoldDB" id="A0A9W6T459"/>
<proteinExistence type="predicted"/>
<gene>
    <name evidence="2" type="ORF">Cboi02_000430400</name>
</gene>
<protein>
    <submittedName>
        <fullName evidence="2">Unnamed protein product</fullName>
    </submittedName>
</protein>
<feature type="region of interest" description="Disordered" evidence="1">
    <location>
        <begin position="58"/>
        <end position="169"/>
    </location>
</feature>
<feature type="compositionally biased region" description="Low complexity" evidence="1">
    <location>
        <begin position="155"/>
        <end position="169"/>
    </location>
</feature>
<feature type="compositionally biased region" description="Polar residues" evidence="1">
    <location>
        <begin position="95"/>
        <end position="111"/>
    </location>
</feature>
<keyword evidence="3" id="KW-1185">Reference proteome</keyword>
<comment type="caution">
    <text evidence="2">The sequence shown here is derived from an EMBL/GenBank/DDBJ whole genome shotgun (WGS) entry which is preliminary data.</text>
</comment>
<feature type="compositionally biased region" description="Low complexity" evidence="1">
    <location>
        <begin position="433"/>
        <end position="447"/>
    </location>
</feature>
<dbReference type="EMBL" id="BSXN01001695">
    <property type="protein sequence ID" value="GME74131.1"/>
    <property type="molecule type" value="Genomic_DNA"/>
</dbReference>
<name>A0A9W6T459_CANBO</name>
<feature type="compositionally biased region" description="Polar residues" evidence="1">
    <location>
        <begin position="135"/>
        <end position="154"/>
    </location>
</feature>
<evidence type="ECO:0000313" key="2">
    <source>
        <dbReference type="EMBL" id="GME74131.1"/>
    </source>
</evidence>
<feature type="compositionally biased region" description="Low complexity" evidence="1">
    <location>
        <begin position="1"/>
        <end position="23"/>
    </location>
</feature>
<organism evidence="2 3">
    <name type="scientific">Candida boidinii</name>
    <name type="common">Yeast</name>
    <dbReference type="NCBI Taxonomy" id="5477"/>
    <lineage>
        <taxon>Eukaryota</taxon>
        <taxon>Fungi</taxon>
        <taxon>Dikarya</taxon>
        <taxon>Ascomycota</taxon>
        <taxon>Saccharomycotina</taxon>
        <taxon>Pichiomycetes</taxon>
        <taxon>Pichiales</taxon>
        <taxon>Pichiaceae</taxon>
        <taxon>Ogataea</taxon>
        <taxon>Ogataea/Candida clade</taxon>
    </lineage>
</organism>
<feature type="compositionally biased region" description="Polar residues" evidence="1">
    <location>
        <begin position="58"/>
        <end position="69"/>
    </location>
</feature>